<gene>
    <name evidence="13" type="ORF">SK128_003376</name>
</gene>
<keyword evidence="3 12" id="KW-0813">Transport</keyword>
<keyword evidence="8 12" id="KW-0406">Ion transport</keyword>
<comment type="subcellular location">
    <subcellularLocation>
        <location evidence="1">Membrane</location>
        <topology evidence="1">Multi-pass membrane protein</topology>
    </subcellularLocation>
</comment>
<proteinExistence type="inferred from homology"/>
<name>A0AAN8WJI1_HALRR</name>
<evidence type="ECO:0000256" key="4">
    <source>
        <dbReference type="ARBA" id="ARBA00022461"/>
    </source>
</evidence>
<keyword evidence="11 12" id="KW-0407">Ion channel</keyword>
<dbReference type="EMBL" id="JAXCGZ010018876">
    <property type="protein sequence ID" value="KAK7067335.1"/>
    <property type="molecule type" value="Genomic_DNA"/>
</dbReference>
<keyword evidence="10 12" id="KW-0739">Sodium transport</keyword>
<dbReference type="Pfam" id="PF00858">
    <property type="entry name" value="ASC"/>
    <property type="match status" value="1"/>
</dbReference>
<reference evidence="13 14" key="1">
    <citation type="submission" date="2023-11" db="EMBL/GenBank/DDBJ databases">
        <title>Halocaridina rubra genome assembly.</title>
        <authorList>
            <person name="Smith C."/>
        </authorList>
    </citation>
    <scope>NUCLEOTIDE SEQUENCE [LARGE SCALE GENOMIC DNA]</scope>
    <source>
        <strain evidence="13">EP-1</strain>
        <tissue evidence="13">Whole</tissue>
    </source>
</reference>
<keyword evidence="14" id="KW-1185">Reference proteome</keyword>
<keyword evidence="6" id="KW-1133">Transmembrane helix</keyword>
<organism evidence="13 14">
    <name type="scientific">Halocaridina rubra</name>
    <name type="common">Hawaiian red shrimp</name>
    <dbReference type="NCBI Taxonomy" id="373956"/>
    <lineage>
        <taxon>Eukaryota</taxon>
        <taxon>Metazoa</taxon>
        <taxon>Ecdysozoa</taxon>
        <taxon>Arthropoda</taxon>
        <taxon>Crustacea</taxon>
        <taxon>Multicrustacea</taxon>
        <taxon>Malacostraca</taxon>
        <taxon>Eumalacostraca</taxon>
        <taxon>Eucarida</taxon>
        <taxon>Decapoda</taxon>
        <taxon>Pleocyemata</taxon>
        <taxon>Caridea</taxon>
        <taxon>Atyoidea</taxon>
        <taxon>Atyidae</taxon>
        <taxon>Halocaridina</taxon>
    </lineage>
</organism>
<keyword evidence="7" id="KW-0915">Sodium</keyword>
<evidence type="ECO:0000256" key="9">
    <source>
        <dbReference type="ARBA" id="ARBA00023136"/>
    </source>
</evidence>
<evidence type="ECO:0000256" key="8">
    <source>
        <dbReference type="ARBA" id="ARBA00023065"/>
    </source>
</evidence>
<evidence type="ECO:0000256" key="7">
    <source>
        <dbReference type="ARBA" id="ARBA00023053"/>
    </source>
</evidence>
<evidence type="ECO:0000313" key="13">
    <source>
        <dbReference type="EMBL" id="KAK7067335.1"/>
    </source>
</evidence>
<accession>A0AAN8WJI1</accession>
<evidence type="ECO:0000313" key="14">
    <source>
        <dbReference type="Proteomes" id="UP001381693"/>
    </source>
</evidence>
<dbReference type="AlphaFoldDB" id="A0AAN8WJI1"/>
<sequence length="101" mass="11522">MQLQEPYGPPGLSEETVVLTPGKESFVSLRAHATYTTRAALKLTPQERKCYVRSEGVLKHFRPEYSHEACVLDHRTTLLLKDCGCKEYNHPGSSMFILYTY</sequence>
<comment type="similarity">
    <text evidence="2 12">Belongs to the amiloride-sensitive sodium channel (TC 1.A.6) family.</text>
</comment>
<keyword evidence="9" id="KW-0472">Membrane</keyword>
<evidence type="ECO:0000256" key="1">
    <source>
        <dbReference type="ARBA" id="ARBA00004141"/>
    </source>
</evidence>
<dbReference type="GO" id="GO:0016020">
    <property type="term" value="C:membrane"/>
    <property type="evidence" value="ECO:0007669"/>
    <property type="project" value="UniProtKB-SubCell"/>
</dbReference>
<keyword evidence="5 12" id="KW-0812">Transmembrane</keyword>
<keyword evidence="4 12" id="KW-0894">Sodium channel</keyword>
<evidence type="ECO:0000256" key="10">
    <source>
        <dbReference type="ARBA" id="ARBA00023201"/>
    </source>
</evidence>
<dbReference type="Proteomes" id="UP001381693">
    <property type="component" value="Unassembled WGS sequence"/>
</dbReference>
<evidence type="ECO:0000256" key="2">
    <source>
        <dbReference type="ARBA" id="ARBA00007193"/>
    </source>
</evidence>
<dbReference type="GO" id="GO:0005272">
    <property type="term" value="F:sodium channel activity"/>
    <property type="evidence" value="ECO:0007669"/>
    <property type="project" value="UniProtKB-KW"/>
</dbReference>
<evidence type="ECO:0000256" key="3">
    <source>
        <dbReference type="ARBA" id="ARBA00022448"/>
    </source>
</evidence>
<comment type="caution">
    <text evidence="13">The sequence shown here is derived from an EMBL/GenBank/DDBJ whole genome shotgun (WGS) entry which is preliminary data.</text>
</comment>
<dbReference type="Gene3D" id="1.10.287.820">
    <property type="entry name" value="Acid-sensing ion channel domain"/>
    <property type="match status" value="1"/>
</dbReference>
<evidence type="ECO:0000256" key="11">
    <source>
        <dbReference type="ARBA" id="ARBA00023303"/>
    </source>
</evidence>
<protein>
    <submittedName>
        <fullName evidence="13">Uncharacterized protein</fullName>
    </submittedName>
</protein>
<dbReference type="InterPro" id="IPR001873">
    <property type="entry name" value="ENaC"/>
</dbReference>
<evidence type="ECO:0000256" key="5">
    <source>
        <dbReference type="ARBA" id="ARBA00022692"/>
    </source>
</evidence>
<evidence type="ECO:0000256" key="6">
    <source>
        <dbReference type="ARBA" id="ARBA00022989"/>
    </source>
</evidence>
<evidence type="ECO:0000256" key="12">
    <source>
        <dbReference type="RuleBase" id="RU000679"/>
    </source>
</evidence>